<protein>
    <submittedName>
        <fullName evidence="1">Methionyl-tRNA formyltransferase</fullName>
    </submittedName>
</protein>
<organism evidence="1">
    <name type="scientific">Talaromyces marneffei PM1</name>
    <dbReference type="NCBI Taxonomy" id="1077442"/>
    <lineage>
        <taxon>Eukaryota</taxon>
        <taxon>Fungi</taxon>
        <taxon>Dikarya</taxon>
        <taxon>Ascomycota</taxon>
        <taxon>Pezizomycotina</taxon>
        <taxon>Eurotiomycetes</taxon>
        <taxon>Eurotiomycetidae</taxon>
        <taxon>Eurotiales</taxon>
        <taxon>Trichocomaceae</taxon>
        <taxon>Talaromyces</taxon>
        <taxon>Talaromyces sect. Talaromyces</taxon>
    </lineage>
</organism>
<sequence length="350" mass="39127">MGIATPSQLFNTSWTAHRLSPLHHSKDYRVLIGNQDALKTYSKRLHDTLTGGFLQSMQVTLTKSVTDDTLNKAGALVDCQWEFISTHDNVNNEDDDENEPLIEMEHCMGIFITLEYENIAYRAALLASPDGYTPTSKDKRRKQSTHLPLLLTRMPTALRTIFIEFLTTSFDAYCSTLHLPPRFLCMILEATITFLVRGENSGRASSAMLEQVLKETQLTLSFSLGVAPALKSLDVNLPRETVSTFARGVRDNNTSYFSTSLAQYMDQHLAMKVNLGDAVEGVGNVQHVWLSKVATGTFVLSTEGRFKLIDTSNPQESEDEQTTVQKLIRSANEQILRSLVRRAIGDDMVT</sequence>
<name>A0A093VCY2_TALMA</name>
<dbReference type="Pfam" id="PF13092">
    <property type="entry name" value="CENP-L"/>
    <property type="match status" value="1"/>
</dbReference>
<proteinExistence type="predicted"/>
<accession>A0A093VCY2</accession>
<dbReference type="EMBL" id="JPOX01000007">
    <property type="protein sequence ID" value="KFX50407.1"/>
    <property type="molecule type" value="Genomic_DNA"/>
</dbReference>
<reference evidence="1" key="1">
    <citation type="journal article" date="2014" name="PLoS Genet.">
        <title>Signature Gene Expression Reveals Novel Clues to the Molecular Mechanisms of Dimorphic Transition in Penicillium marneffei.</title>
        <authorList>
            <person name="Yang E."/>
            <person name="Wang G."/>
            <person name="Cai J."/>
            <person name="Woo P.C."/>
            <person name="Lau S.K."/>
            <person name="Yuen K.-Y."/>
            <person name="Chow W.-N."/>
            <person name="Lin X."/>
        </authorList>
    </citation>
    <scope>NUCLEOTIDE SEQUENCE [LARGE SCALE GENOMIC DNA]</scope>
    <source>
        <strain evidence="1">PM1</strain>
    </source>
</reference>
<dbReference type="AlphaFoldDB" id="A0A093VCY2"/>
<gene>
    <name evidence="1" type="ORF">GQ26_0071450</name>
</gene>
<comment type="caution">
    <text evidence="1">The sequence shown here is derived from an EMBL/GenBank/DDBJ whole genome shotgun (WGS) entry which is preliminary data.</text>
</comment>
<keyword evidence="1" id="KW-0808">Transferase</keyword>
<dbReference type="InterPro" id="IPR025204">
    <property type="entry name" value="CENP-L"/>
</dbReference>
<dbReference type="HOGENOM" id="CLU_034400_1_1_1"/>
<evidence type="ECO:0000313" key="1">
    <source>
        <dbReference type="EMBL" id="KFX50407.1"/>
    </source>
</evidence>
<dbReference type="eggNOG" id="ENOG502S6KJ">
    <property type="taxonomic scope" value="Eukaryota"/>
</dbReference>
<dbReference type="GO" id="GO:0016740">
    <property type="term" value="F:transferase activity"/>
    <property type="evidence" value="ECO:0007669"/>
    <property type="project" value="UniProtKB-KW"/>
</dbReference>